<gene>
    <name evidence="1" type="ORF">RDB_LOCUS151702</name>
</gene>
<dbReference type="EMBL" id="CAJNJQ010004410">
    <property type="protein sequence ID" value="CAE7210710.1"/>
    <property type="molecule type" value="Genomic_DNA"/>
</dbReference>
<evidence type="ECO:0000313" key="2">
    <source>
        <dbReference type="Proteomes" id="UP000663827"/>
    </source>
</evidence>
<dbReference type="AlphaFoldDB" id="A0A8H3I4J1"/>
<name>A0A8H3I4J1_9AGAM</name>
<comment type="caution">
    <text evidence="1">The sequence shown here is derived from an EMBL/GenBank/DDBJ whole genome shotgun (WGS) entry which is preliminary data.</text>
</comment>
<evidence type="ECO:0000313" key="1">
    <source>
        <dbReference type="EMBL" id="CAE7210710.1"/>
    </source>
</evidence>
<accession>A0A8H3I4J1</accession>
<protein>
    <submittedName>
        <fullName evidence="1">Uncharacterized protein</fullName>
    </submittedName>
</protein>
<organism evidence="1 2">
    <name type="scientific">Rhizoctonia solani</name>
    <dbReference type="NCBI Taxonomy" id="456999"/>
    <lineage>
        <taxon>Eukaryota</taxon>
        <taxon>Fungi</taxon>
        <taxon>Dikarya</taxon>
        <taxon>Basidiomycota</taxon>
        <taxon>Agaricomycotina</taxon>
        <taxon>Agaricomycetes</taxon>
        <taxon>Cantharellales</taxon>
        <taxon>Ceratobasidiaceae</taxon>
        <taxon>Rhizoctonia</taxon>
    </lineage>
</organism>
<dbReference type="Proteomes" id="UP000663827">
    <property type="component" value="Unassembled WGS sequence"/>
</dbReference>
<reference evidence="1" key="1">
    <citation type="submission" date="2021-01" db="EMBL/GenBank/DDBJ databases">
        <authorList>
            <person name="Kaushik A."/>
        </authorList>
    </citation>
    <scope>NUCLEOTIDE SEQUENCE</scope>
    <source>
        <strain evidence="1">AG5</strain>
    </source>
</reference>
<feature type="non-terminal residue" evidence="1">
    <location>
        <position position="1"/>
    </location>
</feature>
<proteinExistence type="predicted"/>
<sequence>VLVKKLVRTVPPKLSRHVATGVGMKFPGISLRYVIAPMKRWAWHIGLAHSYNFTVRIFLMSDPCSVSNGGSHIPPPSASSPALNAMDFGAEELGTAVATAAIYLLGGPSELAIATGMATAISTLARVARIMSPVTSPTLVLNETRVEDNVGQISEDKEESDVK</sequence>